<dbReference type="SUPFAM" id="SSF54695">
    <property type="entry name" value="POZ domain"/>
    <property type="match status" value="1"/>
</dbReference>
<dbReference type="Pfam" id="PF00651">
    <property type="entry name" value="BTB"/>
    <property type="match status" value="1"/>
</dbReference>
<dbReference type="PANTHER" id="PTHR47843">
    <property type="entry name" value="BTB DOMAIN-CONTAINING PROTEIN-RELATED"/>
    <property type="match status" value="1"/>
</dbReference>
<dbReference type="PANTHER" id="PTHR47843:SF2">
    <property type="entry name" value="BTB DOMAIN-CONTAINING PROTEIN"/>
    <property type="match status" value="1"/>
</dbReference>
<reference evidence="3 4" key="1">
    <citation type="journal article" date="2016" name="Front. Microbiol.">
        <title>Genome and transcriptome sequences reveal the specific parasitism of the nematophagous Purpureocillium lilacinum 36-1.</title>
        <authorList>
            <person name="Xie J."/>
            <person name="Li S."/>
            <person name="Mo C."/>
            <person name="Xiao X."/>
            <person name="Peng D."/>
            <person name="Wang G."/>
            <person name="Xiao Y."/>
        </authorList>
    </citation>
    <scope>NUCLEOTIDE SEQUENCE [LARGE SCALE GENOMIC DNA]</scope>
    <source>
        <strain evidence="3 4">36-1</strain>
    </source>
</reference>
<evidence type="ECO:0000259" key="2">
    <source>
        <dbReference type="PROSITE" id="PS50097"/>
    </source>
</evidence>
<evidence type="ECO:0000313" key="3">
    <source>
        <dbReference type="EMBL" id="PWI64625.1"/>
    </source>
</evidence>
<gene>
    <name evidence="3" type="ORF">PCL_09482</name>
</gene>
<dbReference type="InterPro" id="IPR011333">
    <property type="entry name" value="SKP1/BTB/POZ_sf"/>
</dbReference>
<dbReference type="PROSITE" id="PS50097">
    <property type="entry name" value="BTB"/>
    <property type="match status" value="1"/>
</dbReference>
<name>A0A2U3DQW8_PURLI</name>
<evidence type="ECO:0000313" key="4">
    <source>
        <dbReference type="Proteomes" id="UP000245956"/>
    </source>
</evidence>
<evidence type="ECO:0000256" key="1">
    <source>
        <dbReference type="SAM" id="MobiDB-lite"/>
    </source>
</evidence>
<feature type="region of interest" description="Disordered" evidence="1">
    <location>
        <begin position="231"/>
        <end position="258"/>
    </location>
</feature>
<feature type="domain" description="BTB" evidence="2">
    <location>
        <begin position="10"/>
        <end position="79"/>
    </location>
</feature>
<dbReference type="EMBL" id="LCWV01000051">
    <property type="protein sequence ID" value="PWI64625.1"/>
    <property type="molecule type" value="Genomic_DNA"/>
</dbReference>
<protein>
    <recommendedName>
        <fullName evidence="2">BTB domain-containing protein</fullName>
    </recommendedName>
</protein>
<dbReference type="AlphaFoldDB" id="A0A2U3DQW8"/>
<proteinExistence type="predicted"/>
<accession>A0A2U3DQW8</accession>
<organism evidence="3 4">
    <name type="scientific">Purpureocillium lilacinum</name>
    <name type="common">Paecilomyces lilacinus</name>
    <dbReference type="NCBI Taxonomy" id="33203"/>
    <lineage>
        <taxon>Eukaryota</taxon>
        <taxon>Fungi</taxon>
        <taxon>Dikarya</taxon>
        <taxon>Ascomycota</taxon>
        <taxon>Pezizomycotina</taxon>
        <taxon>Sordariomycetes</taxon>
        <taxon>Hypocreomycetidae</taxon>
        <taxon>Hypocreales</taxon>
        <taxon>Ophiocordycipitaceae</taxon>
        <taxon>Purpureocillium</taxon>
    </lineage>
</organism>
<sequence>MSFQQIVSSDQFRFLVGEEQKEYSIHAVLVAMQSPVLEKLVNNGMCESRSKTAVWNDIDDATFSYFAEFAYTGDYNACAGMASFAMLDFRGNTGSEAVHCKDEGVDMSLDEWGTRPKKKTKSGKITYSSRREKLWAAFVRAPPFNCPDARHLPSKQGSTIDLTETILTHAKLYVFADRYEILTLMKLSLFYLHEALIHIQATDGLDGTVQLIEYCFTRDNPDALKNLVLQRKAPTDKAQGHGKNGPARKKQGEWPPGSWLGRTFTGVDKPLQEAKEETLPGVWEANQRHVQTVANPKTLTNYSLRKEVTLRLDAVLTMWSRGAFDPVVNPHTGPMSRVIIRQAEAGQPHYPSWVVPSRHFNALLATQAARLVVPLHHLFKEASPSPSTSSVLHNPADGPIRRILAFYTAQLLCRLLVHSLSSQRRVYYDKWLWLSRWRAKTIEGGYYERLGLGLDAPINASGMLCIPSRHFDWQGGHLALATPNEVYMPWSPLQARLASQANVQTLTTSKVAVEFFIKEWHRDAKLAFKEGQKRKA</sequence>
<dbReference type="Gene3D" id="3.30.710.10">
    <property type="entry name" value="Potassium Channel Kv1.1, Chain A"/>
    <property type="match status" value="1"/>
</dbReference>
<comment type="caution">
    <text evidence="3">The sequence shown here is derived from an EMBL/GenBank/DDBJ whole genome shotgun (WGS) entry which is preliminary data.</text>
</comment>
<dbReference type="InterPro" id="IPR000210">
    <property type="entry name" value="BTB/POZ_dom"/>
</dbReference>
<dbReference type="Proteomes" id="UP000245956">
    <property type="component" value="Unassembled WGS sequence"/>
</dbReference>